<dbReference type="PRINTS" id="PR00773">
    <property type="entry name" value="GRPEPROTEIN"/>
</dbReference>
<dbReference type="NCBIfam" id="NF010738">
    <property type="entry name" value="PRK14140.1"/>
    <property type="match status" value="1"/>
</dbReference>
<proteinExistence type="inferred from homology"/>
<dbReference type="SUPFAM" id="SSF58014">
    <property type="entry name" value="Coiled-coil domain of nucleotide exchange factor GrpE"/>
    <property type="match status" value="1"/>
</dbReference>
<dbReference type="PANTHER" id="PTHR21237">
    <property type="entry name" value="GRPE PROTEIN"/>
    <property type="match status" value="1"/>
</dbReference>
<sequence length="203" mass="21747">MTTQNEHEIPGVPPEAQADAAPAPAPAAADAAASREAELEAELTTIKDQLLRAVAETENVRRRLEQQAEERGKYAVAGFAKDMLQVADNLRRALDSIPAEARETDAVARTLAEGVELTERGLLSALERYGIKRIEALGQRFDPHLHQAMMEVEDPSQPSGMVVLEMQAGYVIAERLLRPAMVGVSKGGPKPSANADSGVDTTA</sequence>
<dbReference type="InterPro" id="IPR000740">
    <property type="entry name" value="GrpE"/>
</dbReference>
<comment type="caution">
    <text evidence="8">The sequence shown here is derived from an EMBL/GenBank/DDBJ whole genome shotgun (WGS) entry which is preliminary data.</text>
</comment>
<evidence type="ECO:0000256" key="2">
    <source>
        <dbReference type="ARBA" id="ARBA00009054"/>
    </source>
</evidence>
<dbReference type="AlphaFoldDB" id="A0A1J5RYJ4"/>
<evidence type="ECO:0000256" key="3">
    <source>
        <dbReference type="ARBA" id="ARBA00011738"/>
    </source>
</evidence>
<accession>A0A1J5RYJ4</accession>
<dbReference type="GO" id="GO:0051082">
    <property type="term" value="F:unfolded protein binding"/>
    <property type="evidence" value="ECO:0007669"/>
    <property type="project" value="TreeGrafter"/>
</dbReference>
<gene>
    <name evidence="8" type="primary">grpE_7</name>
    <name evidence="8" type="ORF">GALL_234180</name>
</gene>
<dbReference type="CDD" id="cd00446">
    <property type="entry name" value="GrpE"/>
    <property type="match status" value="1"/>
</dbReference>
<keyword evidence="5" id="KW-0346">Stress response</keyword>
<dbReference type="HAMAP" id="MF_01151">
    <property type="entry name" value="GrpE"/>
    <property type="match status" value="1"/>
</dbReference>
<reference evidence="8" key="1">
    <citation type="submission" date="2016-10" db="EMBL/GenBank/DDBJ databases">
        <title>Sequence of Gallionella enrichment culture.</title>
        <authorList>
            <person name="Poehlein A."/>
            <person name="Muehling M."/>
            <person name="Daniel R."/>
        </authorList>
    </citation>
    <scope>NUCLEOTIDE SEQUENCE</scope>
</reference>
<comment type="subunit">
    <text evidence="3">Homodimer.</text>
</comment>
<keyword evidence="4" id="KW-0963">Cytoplasm</keyword>
<feature type="compositionally biased region" description="Low complexity" evidence="7">
    <location>
        <begin position="14"/>
        <end position="32"/>
    </location>
</feature>
<dbReference type="PROSITE" id="PS01071">
    <property type="entry name" value="GRPE"/>
    <property type="match status" value="1"/>
</dbReference>
<protein>
    <submittedName>
        <fullName evidence="8">Protein GrpE</fullName>
    </submittedName>
</protein>
<dbReference type="FunFam" id="2.30.22.10:FF:000001">
    <property type="entry name" value="Protein GrpE"/>
    <property type="match status" value="1"/>
</dbReference>
<feature type="region of interest" description="Disordered" evidence="7">
    <location>
        <begin position="1"/>
        <end position="36"/>
    </location>
</feature>
<feature type="region of interest" description="Disordered" evidence="7">
    <location>
        <begin position="182"/>
        <end position="203"/>
    </location>
</feature>
<dbReference type="PANTHER" id="PTHR21237:SF23">
    <property type="entry name" value="GRPE PROTEIN HOMOLOG, MITOCHONDRIAL"/>
    <property type="match status" value="1"/>
</dbReference>
<dbReference type="GO" id="GO:0051087">
    <property type="term" value="F:protein-folding chaperone binding"/>
    <property type="evidence" value="ECO:0007669"/>
    <property type="project" value="InterPro"/>
</dbReference>
<dbReference type="InterPro" id="IPR013805">
    <property type="entry name" value="GrpE_CC"/>
</dbReference>
<comment type="subcellular location">
    <subcellularLocation>
        <location evidence="1">Cytoplasm</location>
    </subcellularLocation>
</comment>
<evidence type="ECO:0000256" key="6">
    <source>
        <dbReference type="ARBA" id="ARBA00023186"/>
    </source>
</evidence>
<organism evidence="8">
    <name type="scientific">mine drainage metagenome</name>
    <dbReference type="NCBI Taxonomy" id="410659"/>
    <lineage>
        <taxon>unclassified sequences</taxon>
        <taxon>metagenomes</taxon>
        <taxon>ecological metagenomes</taxon>
    </lineage>
</organism>
<name>A0A1J5RYJ4_9ZZZZ</name>
<dbReference type="Gene3D" id="3.90.20.20">
    <property type="match status" value="1"/>
</dbReference>
<dbReference type="EMBL" id="MLJW01000183">
    <property type="protein sequence ID" value="OIQ94563.1"/>
    <property type="molecule type" value="Genomic_DNA"/>
</dbReference>
<evidence type="ECO:0000256" key="4">
    <source>
        <dbReference type="ARBA" id="ARBA00022490"/>
    </source>
</evidence>
<comment type="similarity">
    <text evidence="2">Belongs to the GrpE family.</text>
</comment>
<dbReference type="NCBIfam" id="NF010739">
    <property type="entry name" value="PRK14141.1"/>
    <property type="match status" value="1"/>
</dbReference>
<dbReference type="Pfam" id="PF01025">
    <property type="entry name" value="GrpE"/>
    <property type="match status" value="1"/>
</dbReference>
<dbReference type="GO" id="GO:0005737">
    <property type="term" value="C:cytoplasm"/>
    <property type="evidence" value="ECO:0007669"/>
    <property type="project" value="UniProtKB-SubCell"/>
</dbReference>
<dbReference type="GO" id="GO:0042803">
    <property type="term" value="F:protein homodimerization activity"/>
    <property type="evidence" value="ECO:0007669"/>
    <property type="project" value="InterPro"/>
</dbReference>
<dbReference type="InterPro" id="IPR009012">
    <property type="entry name" value="GrpE_head"/>
</dbReference>
<keyword evidence="6" id="KW-0143">Chaperone</keyword>
<evidence type="ECO:0000256" key="5">
    <source>
        <dbReference type="ARBA" id="ARBA00023016"/>
    </source>
</evidence>
<evidence type="ECO:0000313" key="8">
    <source>
        <dbReference type="EMBL" id="OIQ94563.1"/>
    </source>
</evidence>
<dbReference type="SUPFAM" id="SSF51064">
    <property type="entry name" value="Head domain of nucleotide exchange factor GrpE"/>
    <property type="match status" value="1"/>
</dbReference>
<dbReference type="Gene3D" id="2.30.22.10">
    <property type="entry name" value="Head domain of nucleotide exchange factor GrpE"/>
    <property type="match status" value="1"/>
</dbReference>
<dbReference type="GO" id="GO:0000774">
    <property type="term" value="F:adenyl-nucleotide exchange factor activity"/>
    <property type="evidence" value="ECO:0007669"/>
    <property type="project" value="InterPro"/>
</dbReference>
<evidence type="ECO:0000256" key="1">
    <source>
        <dbReference type="ARBA" id="ARBA00004496"/>
    </source>
</evidence>
<dbReference type="GO" id="GO:0006457">
    <property type="term" value="P:protein folding"/>
    <property type="evidence" value="ECO:0007669"/>
    <property type="project" value="InterPro"/>
</dbReference>
<evidence type="ECO:0000256" key="7">
    <source>
        <dbReference type="SAM" id="MobiDB-lite"/>
    </source>
</evidence>